<organism evidence="7 8">
    <name type="scientific">Floridaenema evergladense BLCC-F167</name>
    <dbReference type="NCBI Taxonomy" id="3153639"/>
    <lineage>
        <taxon>Bacteria</taxon>
        <taxon>Bacillati</taxon>
        <taxon>Cyanobacteriota</taxon>
        <taxon>Cyanophyceae</taxon>
        <taxon>Oscillatoriophycideae</taxon>
        <taxon>Aerosakkonematales</taxon>
        <taxon>Aerosakkonemataceae</taxon>
        <taxon>Floridanema</taxon>
        <taxon>Floridanema evergladense</taxon>
    </lineage>
</organism>
<reference evidence="7 8" key="1">
    <citation type="submission" date="2024-09" db="EMBL/GenBank/DDBJ databases">
        <title>Floridaenema gen nov. (Aerosakkonemataceae, Aerosakkonematales ord. nov., Cyanobacteria) from benthic tropical and subtropical fresh waters, with the description of four new species.</title>
        <authorList>
            <person name="Moretto J.A."/>
            <person name="Berthold D.E."/>
            <person name="Lefler F.W."/>
            <person name="Huang I.-S."/>
            <person name="Laughinghouse H. IV."/>
        </authorList>
    </citation>
    <scope>NUCLEOTIDE SEQUENCE [LARGE SCALE GENOMIC DNA]</scope>
    <source>
        <strain evidence="7 8">BLCC-F167</strain>
    </source>
</reference>
<keyword evidence="2" id="KW-0784">Thiamine biosynthesis</keyword>
<dbReference type="InterPro" id="IPR006076">
    <property type="entry name" value="FAD-dep_OxRdtase"/>
</dbReference>
<dbReference type="Gene3D" id="3.50.50.60">
    <property type="entry name" value="FAD/NAD(P)-binding domain"/>
    <property type="match status" value="1"/>
</dbReference>
<sequence length="355" mass="39271">MNRVSDVLIVGGGIIGLSLAIELKLRSVKVTVLSRNFPEAATHAAAGMLAPQAEKIPPSPMLDLCLQSRSIYPDWIRKLEEITGFETGYWSCGILAPVYHAGEQLLTDKFWLNQEEIQQHQPGLSSEIVGGWWYPDDGQVDNRALAHVLWMAAQQLGIEVLEGVAVTEFVRENGRIKYVKTAVGDWQAERYVLATGAWSQELLPIPVYPKKGQMLSLRVCSSPQPLNQVLFGDETYIVPRKDGRIVIGATSENVGFTPENTAAGIQQLLSGATRLYPPLKNLPILEFWWGFRPATPDELPILGTSAYENLTLATGHYRNGILLAPITALLIADLLEKQSANSLLGHFHYTRFTEN</sequence>
<protein>
    <recommendedName>
        <fullName evidence="5">glycine oxidase</fullName>
        <ecNumber evidence="5">1.4.3.19</ecNumber>
    </recommendedName>
</protein>
<proteinExistence type="predicted"/>
<evidence type="ECO:0000256" key="2">
    <source>
        <dbReference type="ARBA" id="ARBA00022977"/>
    </source>
</evidence>
<evidence type="ECO:0000256" key="3">
    <source>
        <dbReference type="ARBA" id="ARBA00023002"/>
    </source>
</evidence>
<gene>
    <name evidence="7" type="primary">thiO</name>
    <name evidence="7" type="ORF">ACE1CA_23655</name>
</gene>
<evidence type="ECO:0000313" key="7">
    <source>
        <dbReference type="EMBL" id="MFB2837536.1"/>
    </source>
</evidence>
<dbReference type="InterPro" id="IPR036188">
    <property type="entry name" value="FAD/NAD-bd_sf"/>
</dbReference>
<keyword evidence="8" id="KW-1185">Reference proteome</keyword>
<evidence type="ECO:0000259" key="6">
    <source>
        <dbReference type="Pfam" id="PF01266"/>
    </source>
</evidence>
<dbReference type="GO" id="GO:0043799">
    <property type="term" value="F:glycine oxidase activity"/>
    <property type="evidence" value="ECO:0007669"/>
    <property type="project" value="UniProtKB-EC"/>
</dbReference>
<evidence type="ECO:0000256" key="5">
    <source>
        <dbReference type="ARBA" id="ARBA00050018"/>
    </source>
</evidence>
<evidence type="ECO:0000256" key="1">
    <source>
        <dbReference type="ARBA" id="ARBA00004948"/>
    </source>
</evidence>
<accession>A0ABV4WRK1</accession>
<dbReference type="SUPFAM" id="SSF54373">
    <property type="entry name" value="FAD-linked reductases, C-terminal domain"/>
    <property type="match status" value="1"/>
</dbReference>
<evidence type="ECO:0000256" key="4">
    <source>
        <dbReference type="ARBA" id="ARBA00049872"/>
    </source>
</evidence>
<dbReference type="Gene3D" id="3.30.9.10">
    <property type="entry name" value="D-Amino Acid Oxidase, subunit A, domain 2"/>
    <property type="match status" value="1"/>
</dbReference>
<evidence type="ECO:0000313" key="8">
    <source>
        <dbReference type="Proteomes" id="UP001576780"/>
    </source>
</evidence>
<comment type="caution">
    <text evidence="7">The sequence shown here is derived from an EMBL/GenBank/DDBJ whole genome shotgun (WGS) entry which is preliminary data.</text>
</comment>
<dbReference type="SUPFAM" id="SSF51905">
    <property type="entry name" value="FAD/NAD(P)-binding domain"/>
    <property type="match status" value="1"/>
</dbReference>
<dbReference type="EC" id="1.4.3.19" evidence="5"/>
<dbReference type="NCBIfam" id="TIGR02352">
    <property type="entry name" value="thiamin_ThiO"/>
    <property type="match status" value="1"/>
</dbReference>
<dbReference type="Pfam" id="PF01266">
    <property type="entry name" value="DAO"/>
    <property type="match status" value="1"/>
</dbReference>
<dbReference type="PANTHER" id="PTHR13847">
    <property type="entry name" value="SARCOSINE DEHYDROGENASE-RELATED"/>
    <property type="match status" value="1"/>
</dbReference>
<dbReference type="Proteomes" id="UP001576780">
    <property type="component" value="Unassembled WGS sequence"/>
</dbReference>
<name>A0ABV4WRK1_9CYAN</name>
<dbReference type="RefSeq" id="WP_413279879.1">
    <property type="nucleotide sequence ID" value="NZ_JBHFNT010000215.1"/>
</dbReference>
<keyword evidence="3 7" id="KW-0560">Oxidoreductase</keyword>
<comment type="catalytic activity">
    <reaction evidence="4">
        <text>glycine + O2 + H2O = glyoxylate + H2O2 + NH4(+)</text>
        <dbReference type="Rhea" id="RHEA:11532"/>
        <dbReference type="ChEBI" id="CHEBI:15377"/>
        <dbReference type="ChEBI" id="CHEBI:15379"/>
        <dbReference type="ChEBI" id="CHEBI:16240"/>
        <dbReference type="ChEBI" id="CHEBI:28938"/>
        <dbReference type="ChEBI" id="CHEBI:36655"/>
        <dbReference type="ChEBI" id="CHEBI:57305"/>
        <dbReference type="EC" id="1.4.3.19"/>
    </reaction>
</comment>
<comment type="pathway">
    <text evidence="1">Cofactor biosynthesis; thiamine diphosphate biosynthesis.</text>
</comment>
<feature type="domain" description="FAD dependent oxidoreductase" evidence="6">
    <location>
        <begin position="6"/>
        <end position="334"/>
    </location>
</feature>
<dbReference type="InterPro" id="IPR012727">
    <property type="entry name" value="Gly_oxidase_ThiO"/>
</dbReference>
<dbReference type="PANTHER" id="PTHR13847:SF289">
    <property type="entry name" value="GLYCINE OXIDASE"/>
    <property type="match status" value="1"/>
</dbReference>
<dbReference type="EMBL" id="JBHFNT010000215">
    <property type="protein sequence ID" value="MFB2837536.1"/>
    <property type="molecule type" value="Genomic_DNA"/>
</dbReference>